<evidence type="ECO:0000259" key="10">
    <source>
        <dbReference type="Pfam" id="PF22587"/>
    </source>
</evidence>
<dbReference type="SMART" id="SM00486">
    <property type="entry name" value="POLBc"/>
    <property type="match status" value="1"/>
</dbReference>
<name>A0ABY5GZQ0_9GAMM</name>
<evidence type="ECO:0000256" key="4">
    <source>
        <dbReference type="ARBA" id="ARBA00022932"/>
    </source>
</evidence>
<accession>A0ABY5GZQ0</accession>
<dbReference type="Pfam" id="PF03104">
    <property type="entry name" value="DNA_pol_B_exo1"/>
    <property type="match status" value="1"/>
</dbReference>
<keyword evidence="5 7" id="KW-0238">DNA-binding</keyword>
<sequence length="799" mass="91802">MRGPQDLTAEAADISGFILTRQQLDTPEGISFQFWLKAGNDALPVTVAAQEGVFFVLEEDVDRIESLLSSQLKQTSASTPGWRLQSLPLKDLQQRPVCGLYSNSLTTYRQLTDLLQTYAIPMIEEDIRPVDRFLMERFIQDSARVRVSGPTVKLQPADIEPRLTMLSVDIETTMRADRIFSIGLYSDQLRKVLIVGEGQNEPWLEYVNDERALLQAFVREVQRCDPDIFIGWNVVGFDFRVLQERARRLQVQLNLGRDGSRIQVIESASGKWFCRIAGRVVLDGIDTLKGATWHFESFSLEYVSNQMLDRGKLLGQQMDEGLNRGEEIQQVYREDPRRLAEYNLEDCKLVWDIFEHAQLLHYLVERSRLTGLPLDKVGGSAASFDNLYLPRLHRKGYVAPVYASGESQMGAPGGYVMDSRPGLYHQVLVLDFKSLYPSIIRTFMVDPYALAEGTGTECDPGDLVPGFNHAIFSRKEAILPDIIERLWQARDRAKAEKNAPLSQAIKIIMNSFYGVLGSDVCRFFDQRLSGSITLRGHEILTRTKAKIEEQFGYQVIYGDTDSVFVWLGDDFPVDQAPQEGRRLEQFLNRWWQDEVQQHFGLTCHLELEYETHYRRFLMPTMRHSEKGTKKRYAGIRHFSDGTEELIFKGLESVRSDWTPLARRVQRELYRLIFSDTPYAGYLKQIVSQLKTGELDSELVYRKRLRRPLDEYSKNRPPHVQAAQKAQDQFAKEGKNRPFTAGMYIEYLITVNGPEPLLFARSPIDYQHYLDRQLTPVADSILMFLDDSFEALYAPQIDLF</sequence>
<dbReference type="Gene3D" id="1.10.132.60">
    <property type="entry name" value="DNA polymerase family B, C-terminal domain"/>
    <property type="match status" value="1"/>
</dbReference>
<dbReference type="Pfam" id="PF00136">
    <property type="entry name" value="DNA_pol_B"/>
    <property type="match status" value="1"/>
</dbReference>
<evidence type="ECO:0000256" key="7">
    <source>
        <dbReference type="RuleBase" id="RU000442"/>
    </source>
</evidence>
<evidence type="ECO:0000256" key="6">
    <source>
        <dbReference type="ARBA" id="ARBA00049244"/>
    </source>
</evidence>
<dbReference type="PROSITE" id="PS00116">
    <property type="entry name" value="DNA_POLYMERASE_B"/>
    <property type="match status" value="1"/>
</dbReference>
<dbReference type="SUPFAM" id="SSF56672">
    <property type="entry name" value="DNA/RNA polymerases"/>
    <property type="match status" value="1"/>
</dbReference>
<keyword evidence="4 7" id="KW-0239">DNA-directed DNA polymerase</keyword>
<protein>
    <recommendedName>
        <fullName evidence="7">DNA polymerase</fullName>
        <ecNumber evidence="7">2.7.7.7</ecNumber>
    </recommendedName>
</protein>
<comment type="similarity">
    <text evidence="1 7">Belongs to the DNA polymerase type-B family.</text>
</comment>
<dbReference type="PANTHER" id="PTHR10322:SF23">
    <property type="entry name" value="DNA POLYMERASE DELTA CATALYTIC SUBUNIT"/>
    <property type="match status" value="1"/>
</dbReference>
<dbReference type="NCBIfam" id="NF004421">
    <property type="entry name" value="PRK05762.1-2"/>
    <property type="match status" value="1"/>
</dbReference>
<evidence type="ECO:0000256" key="3">
    <source>
        <dbReference type="ARBA" id="ARBA00022695"/>
    </source>
</evidence>
<evidence type="ECO:0000313" key="12">
    <source>
        <dbReference type="Proteomes" id="UP001059950"/>
    </source>
</evidence>
<dbReference type="CDD" id="cd05537">
    <property type="entry name" value="POLBc_Pol_II"/>
    <property type="match status" value="1"/>
</dbReference>
<keyword evidence="7" id="KW-0235">DNA replication</keyword>
<keyword evidence="3 7" id="KW-0548">Nucleotidyltransferase</keyword>
<feature type="domain" description="DNA-directed DNA polymerase family B exonuclease" evidence="9">
    <location>
        <begin position="155"/>
        <end position="303"/>
    </location>
</feature>
<organism evidence="11 12">
    <name type="scientific">Amphritea atlantica</name>
    <dbReference type="NCBI Taxonomy" id="355243"/>
    <lineage>
        <taxon>Bacteria</taxon>
        <taxon>Pseudomonadati</taxon>
        <taxon>Pseudomonadota</taxon>
        <taxon>Gammaproteobacteria</taxon>
        <taxon>Oceanospirillales</taxon>
        <taxon>Oceanospirillaceae</taxon>
        <taxon>Amphritea</taxon>
    </lineage>
</organism>
<feature type="domain" description="DNA-directed DNA polymerase family B multifunctional" evidence="8">
    <location>
        <begin position="387"/>
        <end position="781"/>
    </location>
</feature>
<reference evidence="11" key="1">
    <citation type="submission" date="2021-04" db="EMBL/GenBank/DDBJ databases">
        <title>Oceanospirillales bacteria with DddD are important DMSP degraders in coastal seawater.</title>
        <authorList>
            <person name="Liu J."/>
        </authorList>
    </citation>
    <scope>NUCLEOTIDE SEQUENCE</scope>
    <source>
        <strain evidence="11">GY6</strain>
    </source>
</reference>
<keyword evidence="12" id="KW-1185">Reference proteome</keyword>
<dbReference type="PRINTS" id="PR00106">
    <property type="entry name" value="DNAPOLB"/>
</dbReference>
<dbReference type="GO" id="GO:0003887">
    <property type="term" value="F:DNA-directed DNA polymerase activity"/>
    <property type="evidence" value="ECO:0007669"/>
    <property type="project" value="UniProtKB-EC"/>
</dbReference>
<dbReference type="InterPro" id="IPR006134">
    <property type="entry name" value="DNA-dir_DNA_pol_B_multi_dom"/>
</dbReference>
<dbReference type="Gene3D" id="3.30.420.10">
    <property type="entry name" value="Ribonuclease H-like superfamily/Ribonuclease H"/>
    <property type="match status" value="1"/>
</dbReference>
<dbReference type="InterPro" id="IPR017964">
    <property type="entry name" value="DNA-dir_DNA_pol_B_CS"/>
</dbReference>
<dbReference type="InterPro" id="IPR042087">
    <property type="entry name" value="DNA_pol_B_thumb"/>
</dbReference>
<proteinExistence type="inferred from homology"/>
<dbReference type="Proteomes" id="UP001059950">
    <property type="component" value="Chromosome"/>
</dbReference>
<evidence type="ECO:0000256" key="2">
    <source>
        <dbReference type="ARBA" id="ARBA00022679"/>
    </source>
</evidence>
<evidence type="ECO:0000259" key="9">
    <source>
        <dbReference type="Pfam" id="PF03104"/>
    </source>
</evidence>
<keyword evidence="2 7" id="KW-0808">Transferase</keyword>
<dbReference type="EMBL" id="CP073344">
    <property type="protein sequence ID" value="UTW05273.1"/>
    <property type="molecule type" value="Genomic_DNA"/>
</dbReference>
<dbReference type="Pfam" id="PF22587">
    <property type="entry name" value="DNApolII_insertion"/>
    <property type="match status" value="1"/>
</dbReference>
<dbReference type="Pfam" id="PF21474">
    <property type="entry name" value="DNApolII_N"/>
    <property type="match status" value="1"/>
</dbReference>
<gene>
    <name evidence="11" type="ORF">KDX31_02660</name>
</gene>
<dbReference type="CDD" id="cd05784">
    <property type="entry name" value="DNA_polB_II_exo"/>
    <property type="match status" value="1"/>
</dbReference>
<dbReference type="InterPro" id="IPR006172">
    <property type="entry name" value="DNA-dir_DNA_pol_B"/>
</dbReference>
<dbReference type="PANTHER" id="PTHR10322">
    <property type="entry name" value="DNA POLYMERASE CATALYTIC SUBUNIT"/>
    <property type="match status" value="1"/>
</dbReference>
<dbReference type="EC" id="2.7.7.7" evidence="7"/>
<dbReference type="SUPFAM" id="SSF53098">
    <property type="entry name" value="Ribonuclease H-like"/>
    <property type="match status" value="1"/>
</dbReference>
<dbReference type="InterPro" id="IPR006133">
    <property type="entry name" value="DNA-dir_DNA_pol_B_exonuc"/>
</dbReference>
<feature type="domain" description="DNA polymerase II insertion" evidence="10">
    <location>
        <begin position="55"/>
        <end position="114"/>
    </location>
</feature>
<evidence type="ECO:0000259" key="8">
    <source>
        <dbReference type="Pfam" id="PF00136"/>
    </source>
</evidence>
<dbReference type="InterPro" id="IPR023211">
    <property type="entry name" value="DNA_pol_palm_dom_sf"/>
</dbReference>
<dbReference type="Gene3D" id="3.30.70.2250">
    <property type="match status" value="1"/>
</dbReference>
<evidence type="ECO:0000256" key="1">
    <source>
        <dbReference type="ARBA" id="ARBA00005755"/>
    </source>
</evidence>
<evidence type="ECO:0000313" key="11">
    <source>
        <dbReference type="EMBL" id="UTW05273.1"/>
    </source>
</evidence>
<dbReference type="InterPro" id="IPR050240">
    <property type="entry name" value="DNA_pol_type-B"/>
</dbReference>
<dbReference type="InterPro" id="IPR043502">
    <property type="entry name" value="DNA/RNA_pol_sf"/>
</dbReference>
<evidence type="ECO:0000256" key="5">
    <source>
        <dbReference type="ARBA" id="ARBA00023125"/>
    </source>
</evidence>
<dbReference type="Gene3D" id="3.90.1600.10">
    <property type="entry name" value="Palm domain of DNA polymerase"/>
    <property type="match status" value="2"/>
</dbReference>
<comment type="catalytic activity">
    <reaction evidence="6 7">
        <text>DNA(n) + a 2'-deoxyribonucleoside 5'-triphosphate = DNA(n+1) + diphosphate</text>
        <dbReference type="Rhea" id="RHEA:22508"/>
        <dbReference type="Rhea" id="RHEA-COMP:17339"/>
        <dbReference type="Rhea" id="RHEA-COMP:17340"/>
        <dbReference type="ChEBI" id="CHEBI:33019"/>
        <dbReference type="ChEBI" id="CHEBI:61560"/>
        <dbReference type="ChEBI" id="CHEBI:173112"/>
        <dbReference type="EC" id="2.7.7.7"/>
    </reaction>
</comment>
<dbReference type="InterPro" id="IPR036397">
    <property type="entry name" value="RNaseH_sf"/>
</dbReference>
<dbReference type="InterPro" id="IPR012337">
    <property type="entry name" value="RNaseH-like_sf"/>
</dbReference>
<dbReference type="InterPro" id="IPR055208">
    <property type="entry name" value="PolB_insertion"/>
</dbReference>